<evidence type="ECO:0000256" key="1">
    <source>
        <dbReference type="ARBA" id="ARBA00023125"/>
    </source>
</evidence>
<dbReference type="InterPro" id="IPR036390">
    <property type="entry name" value="WH_DNA-bd_sf"/>
</dbReference>
<dbReference type="GO" id="GO:0005829">
    <property type="term" value="C:cytosol"/>
    <property type="evidence" value="ECO:0007669"/>
    <property type="project" value="TreeGrafter"/>
</dbReference>
<keyword evidence="3" id="KW-1185">Reference proteome</keyword>
<dbReference type="InParanoid" id="A0A1Y5RWM2"/>
<reference evidence="2 3" key="1">
    <citation type="submission" date="2017-03" db="EMBL/GenBank/DDBJ databases">
        <authorList>
            <person name="Afonso C.L."/>
            <person name="Miller P.J."/>
            <person name="Scott M.A."/>
            <person name="Spackman E."/>
            <person name="Goraichik I."/>
            <person name="Dimitrov K.M."/>
            <person name="Suarez D.L."/>
            <person name="Swayne D.E."/>
        </authorList>
    </citation>
    <scope>NUCLEOTIDE SEQUENCE [LARGE SCALE GENOMIC DNA]</scope>
    <source>
        <strain evidence="2 3">CECT 7691</strain>
    </source>
</reference>
<organism evidence="2 3">
    <name type="scientific">Oceanibacterium hippocampi</name>
    <dbReference type="NCBI Taxonomy" id="745714"/>
    <lineage>
        <taxon>Bacteria</taxon>
        <taxon>Pseudomonadati</taxon>
        <taxon>Pseudomonadota</taxon>
        <taxon>Alphaproteobacteria</taxon>
        <taxon>Sneathiellales</taxon>
        <taxon>Sneathiellaceae</taxon>
        <taxon>Oceanibacterium</taxon>
    </lineage>
</organism>
<dbReference type="PROSITE" id="PS51197">
    <property type="entry name" value="HTH_RRF2_2"/>
    <property type="match status" value="1"/>
</dbReference>
<dbReference type="Proteomes" id="UP000193200">
    <property type="component" value="Unassembled WGS sequence"/>
</dbReference>
<dbReference type="NCBIfam" id="TIGR00738">
    <property type="entry name" value="rrf2_super"/>
    <property type="match status" value="1"/>
</dbReference>
<sequence>MRLTAFTDFGLRALMRLAGEPGRLFTTDEIAREFGISRHHLTKVIRELGAAGIVVTQRGSGGGFRLARAPEGISIGEIVRLLENRQALAECFRADGGACVLTPDCRLKGRLAAAREIFLAELDRSTLADCAYPARTDKLEELAG</sequence>
<dbReference type="InterPro" id="IPR000944">
    <property type="entry name" value="Tscrpt_reg_Rrf2"/>
</dbReference>
<dbReference type="EMBL" id="FWFR01000001">
    <property type="protein sequence ID" value="SLN26892.1"/>
    <property type="molecule type" value="Genomic_DNA"/>
</dbReference>
<protein>
    <submittedName>
        <fullName evidence="2">HTH-type transcriptional repressor NsrR</fullName>
    </submittedName>
</protein>
<dbReference type="PANTHER" id="PTHR33221">
    <property type="entry name" value="WINGED HELIX-TURN-HELIX TRANSCRIPTIONAL REGULATOR, RRF2 FAMILY"/>
    <property type="match status" value="1"/>
</dbReference>
<dbReference type="GO" id="GO:0003677">
    <property type="term" value="F:DNA binding"/>
    <property type="evidence" value="ECO:0007669"/>
    <property type="project" value="UniProtKB-KW"/>
</dbReference>
<dbReference type="GO" id="GO:0003700">
    <property type="term" value="F:DNA-binding transcription factor activity"/>
    <property type="evidence" value="ECO:0007669"/>
    <property type="project" value="TreeGrafter"/>
</dbReference>
<evidence type="ECO:0000313" key="2">
    <source>
        <dbReference type="EMBL" id="SLN26892.1"/>
    </source>
</evidence>
<dbReference type="RefSeq" id="WP_085882147.1">
    <property type="nucleotide sequence ID" value="NZ_FWFR01000001.1"/>
</dbReference>
<dbReference type="InterPro" id="IPR036388">
    <property type="entry name" value="WH-like_DNA-bd_sf"/>
</dbReference>
<dbReference type="InterPro" id="IPR030489">
    <property type="entry name" value="TR_Rrf2-type_CS"/>
</dbReference>
<gene>
    <name evidence="2" type="primary">nsrR</name>
    <name evidence="2" type="ORF">OCH7691_00860</name>
</gene>
<dbReference type="Gene3D" id="1.10.10.10">
    <property type="entry name" value="Winged helix-like DNA-binding domain superfamily/Winged helix DNA-binding domain"/>
    <property type="match status" value="1"/>
</dbReference>
<evidence type="ECO:0000313" key="3">
    <source>
        <dbReference type="Proteomes" id="UP000193200"/>
    </source>
</evidence>
<dbReference type="PROSITE" id="PS01332">
    <property type="entry name" value="HTH_RRF2_1"/>
    <property type="match status" value="1"/>
</dbReference>
<dbReference type="SUPFAM" id="SSF46785">
    <property type="entry name" value="Winged helix' DNA-binding domain"/>
    <property type="match status" value="1"/>
</dbReference>
<name>A0A1Y5RWM2_9PROT</name>
<dbReference type="PANTHER" id="PTHR33221:SF4">
    <property type="entry name" value="HTH-TYPE TRANSCRIPTIONAL REPRESSOR NSRR"/>
    <property type="match status" value="1"/>
</dbReference>
<dbReference type="AlphaFoldDB" id="A0A1Y5RWM2"/>
<keyword evidence="1" id="KW-0238">DNA-binding</keyword>
<accession>A0A1Y5RWM2</accession>
<dbReference type="FunCoup" id="A0A1Y5RWM2">
    <property type="interactions" value="226"/>
</dbReference>
<dbReference type="OrthoDB" id="9802344at2"/>
<dbReference type="Pfam" id="PF02082">
    <property type="entry name" value="Rrf2"/>
    <property type="match status" value="1"/>
</dbReference>
<proteinExistence type="predicted"/>